<feature type="domain" description="BON" evidence="1">
    <location>
        <begin position="46"/>
        <end position="113"/>
    </location>
</feature>
<dbReference type="Pfam" id="PF04972">
    <property type="entry name" value="BON"/>
    <property type="match status" value="1"/>
</dbReference>
<evidence type="ECO:0000313" key="2">
    <source>
        <dbReference type="EMBL" id="MEM5423612.1"/>
    </source>
</evidence>
<gene>
    <name evidence="2" type="ORF">VSR73_21380</name>
</gene>
<dbReference type="RefSeq" id="WP_256094495.1">
    <property type="nucleotide sequence ID" value="NZ_JAYMRV010000006.1"/>
</dbReference>
<accession>A0ABU9RU63</accession>
<comment type="caution">
    <text evidence="2">The sequence shown here is derived from an EMBL/GenBank/DDBJ whole genome shotgun (WGS) entry which is preliminary data.</text>
</comment>
<dbReference type="PROSITE" id="PS50914">
    <property type="entry name" value="BON"/>
    <property type="match status" value="1"/>
</dbReference>
<sequence>MLPDVTGIFATLQGGIVKAIITSTLALLISSAMVPAAQAQTDSGASNPQLAHNVRVAFARNGVNTSHIFVFARGGTVTLLGWVDAHEQVALAERSAASVEGVQSVDSWLARGR</sequence>
<name>A0ABU9RU63_9BURK</name>
<protein>
    <submittedName>
        <fullName evidence="2">BON domain-containing protein</fullName>
    </submittedName>
</protein>
<dbReference type="EMBL" id="JAYMRV010000006">
    <property type="protein sequence ID" value="MEM5423612.1"/>
    <property type="molecule type" value="Genomic_DNA"/>
</dbReference>
<dbReference type="Proteomes" id="UP001489897">
    <property type="component" value="Unassembled WGS sequence"/>
</dbReference>
<proteinExistence type="predicted"/>
<evidence type="ECO:0000313" key="3">
    <source>
        <dbReference type="Proteomes" id="UP001489897"/>
    </source>
</evidence>
<reference evidence="2 3" key="1">
    <citation type="submission" date="2024-01" db="EMBL/GenBank/DDBJ databases">
        <title>The diversity of rhizobia nodulating Mimosa spp. in eleven states of Brazil covering several biomes is determined by host plant, location, and edaphic factors.</title>
        <authorList>
            <person name="Rouws L."/>
            <person name="Barauna A."/>
            <person name="Beukes C."/>
            <person name="De Faria S.M."/>
            <person name="Gross E."/>
            <person name="Dos Reis Junior F.B."/>
            <person name="Simon M."/>
            <person name="Maluk M."/>
            <person name="Odee D.W."/>
            <person name="Kenicer G."/>
            <person name="Young J.P.W."/>
            <person name="Reis V.M."/>
            <person name="Zilli J."/>
            <person name="James E.K."/>
        </authorList>
    </citation>
    <scope>NUCLEOTIDE SEQUENCE [LARGE SCALE GENOMIC DNA]</scope>
    <source>
        <strain evidence="2 3">JPY167</strain>
    </source>
</reference>
<dbReference type="Gene3D" id="3.30.1340.30">
    <property type="match status" value="1"/>
</dbReference>
<evidence type="ECO:0000259" key="1">
    <source>
        <dbReference type="PROSITE" id="PS50914"/>
    </source>
</evidence>
<dbReference type="InterPro" id="IPR007055">
    <property type="entry name" value="BON_dom"/>
</dbReference>
<organism evidence="2 3">
    <name type="scientific">Paraburkholderia ferrariae</name>
    <dbReference type="NCBI Taxonomy" id="386056"/>
    <lineage>
        <taxon>Bacteria</taxon>
        <taxon>Pseudomonadati</taxon>
        <taxon>Pseudomonadota</taxon>
        <taxon>Betaproteobacteria</taxon>
        <taxon>Burkholderiales</taxon>
        <taxon>Burkholderiaceae</taxon>
        <taxon>Paraburkholderia</taxon>
    </lineage>
</organism>
<keyword evidence="3" id="KW-1185">Reference proteome</keyword>